<evidence type="ECO:0000256" key="9">
    <source>
        <dbReference type="ARBA" id="ARBA00022701"/>
    </source>
</evidence>
<reference evidence="18" key="1">
    <citation type="submission" date="2016-05" db="EMBL/GenBank/DDBJ databases">
        <title>Comparative genomics of biotechnologically important yeasts.</title>
        <authorList>
            <consortium name="DOE Joint Genome Institute"/>
            <person name="Riley R."/>
            <person name="Haridas S."/>
            <person name="Wolfe K.H."/>
            <person name="Lopes M.R."/>
            <person name="Hittinger C.T."/>
            <person name="Goker M."/>
            <person name="Salamov A."/>
            <person name="Wisecaver J."/>
            <person name="Long T.M."/>
            <person name="Aerts A.L."/>
            <person name="Barry K."/>
            <person name="Choi C."/>
            <person name="Clum A."/>
            <person name="Coughlan A.Y."/>
            <person name="Deshpande S."/>
            <person name="Douglass A.P."/>
            <person name="Hanson S.J."/>
            <person name="Klenk H.-P."/>
            <person name="Labutti K."/>
            <person name="Lapidus A."/>
            <person name="Lindquist E."/>
            <person name="Lipzen A."/>
            <person name="Meier-Kolthoff J.P."/>
            <person name="Ohm R.A."/>
            <person name="Otillar R.P."/>
            <person name="Pangilinan J."/>
            <person name="Peng Y."/>
            <person name="Rokas A."/>
            <person name="Rosa C.A."/>
            <person name="Scheuner C."/>
            <person name="Sibirny A.A."/>
            <person name="Slot J.C."/>
            <person name="Stielow J.B."/>
            <person name="Sun H."/>
            <person name="Kurtzman C.P."/>
            <person name="Blackwell M."/>
            <person name="Grigoriev I.V."/>
            <person name="Jeffries T.W."/>
        </authorList>
    </citation>
    <scope>NUCLEOTIDE SEQUENCE [LARGE SCALE GENOMIC DNA]</scope>
    <source>
        <strain evidence="18">NRRL Y-1933</strain>
    </source>
</reference>
<keyword evidence="12" id="KW-0206">Cytoskeleton</keyword>
<accession>A0A1E4RHK6</accession>
<evidence type="ECO:0000313" key="18">
    <source>
        <dbReference type="Proteomes" id="UP000095085"/>
    </source>
</evidence>
<dbReference type="GO" id="GO:0005874">
    <property type="term" value="C:microtubule"/>
    <property type="evidence" value="ECO:0007669"/>
    <property type="project" value="UniProtKB-KW"/>
</dbReference>
<evidence type="ECO:0000256" key="10">
    <source>
        <dbReference type="ARBA" id="ARBA00022776"/>
    </source>
</evidence>
<evidence type="ECO:0000256" key="4">
    <source>
        <dbReference type="ARBA" id="ARBA00009754"/>
    </source>
</evidence>
<evidence type="ECO:0000256" key="3">
    <source>
        <dbReference type="ARBA" id="ARBA00004629"/>
    </source>
</evidence>
<dbReference type="GO" id="GO:0042729">
    <property type="term" value="C:DASH complex"/>
    <property type="evidence" value="ECO:0007669"/>
    <property type="project" value="EnsemblFungi"/>
</dbReference>
<dbReference type="InterPro" id="IPR013959">
    <property type="entry name" value="DASH_Dad4"/>
</dbReference>
<evidence type="ECO:0000256" key="14">
    <source>
        <dbReference type="ARBA" id="ARBA00023306"/>
    </source>
</evidence>
<proteinExistence type="inferred from homology"/>
<keyword evidence="7" id="KW-0963">Cytoplasm</keyword>
<comment type="subcellular location">
    <subcellularLocation>
        <location evidence="3">Chromosome</location>
        <location evidence="3">Centromere</location>
        <location evidence="3">Kinetochore</location>
    </subcellularLocation>
    <subcellularLocation>
        <location evidence="2">Cytoplasm</location>
        <location evidence="2">Cytoskeleton</location>
        <location evidence="2">Spindle</location>
    </subcellularLocation>
    <subcellularLocation>
        <location evidence="1">Nucleus</location>
    </subcellularLocation>
</comment>
<comment type="similarity">
    <text evidence="4">Belongs to the DASH complex DAD4 family.</text>
</comment>
<keyword evidence="15" id="KW-0137">Centromere</keyword>
<gene>
    <name evidence="17" type="ORF">HYPBUDRAFT_111251</name>
</gene>
<dbReference type="RefSeq" id="XP_020075820.1">
    <property type="nucleotide sequence ID" value="XM_020218817.1"/>
</dbReference>
<dbReference type="PANTHER" id="PTHR28222">
    <property type="entry name" value="DASH COMPLEX SUBUNIT DAD4"/>
    <property type="match status" value="1"/>
</dbReference>
<evidence type="ECO:0000256" key="16">
    <source>
        <dbReference type="ARBA" id="ARBA00030569"/>
    </source>
</evidence>
<keyword evidence="11" id="KW-0995">Kinetochore</keyword>
<evidence type="ECO:0000256" key="13">
    <source>
        <dbReference type="ARBA" id="ARBA00023242"/>
    </source>
</evidence>
<dbReference type="Proteomes" id="UP000095085">
    <property type="component" value="Unassembled WGS sequence"/>
</dbReference>
<dbReference type="STRING" id="984485.A0A1E4RHK6"/>
<dbReference type="OrthoDB" id="5516652at2759"/>
<keyword evidence="8" id="KW-0132">Cell division</keyword>
<evidence type="ECO:0000313" key="17">
    <source>
        <dbReference type="EMBL" id="ODV66753.1"/>
    </source>
</evidence>
<keyword evidence="14" id="KW-0131">Cell cycle</keyword>
<evidence type="ECO:0000256" key="7">
    <source>
        <dbReference type="ARBA" id="ARBA00022490"/>
    </source>
</evidence>
<keyword evidence="10" id="KW-0498">Mitosis</keyword>
<protein>
    <recommendedName>
        <fullName evidence="5">DASH complex subunit DAD4</fullName>
    </recommendedName>
    <alternativeName>
        <fullName evidence="16">Outer kinetochore protein DAD4</fullName>
    </alternativeName>
</protein>
<dbReference type="PANTHER" id="PTHR28222:SF1">
    <property type="entry name" value="DASH COMPLEX SUBUNIT DAD4"/>
    <property type="match status" value="1"/>
</dbReference>
<dbReference type="AlphaFoldDB" id="A0A1E4RHK6"/>
<keyword evidence="6" id="KW-0158">Chromosome</keyword>
<dbReference type="Pfam" id="PF08650">
    <property type="entry name" value="DASH_Dad4"/>
    <property type="match status" value="1"/>
</dbReference>
<dbReference type="GO" id="GO:0051301">
    <property type="term" value="P:cell division"/>
    <property type="evidence" value="ECO:0007669"/>
    <property type="project" value="UniProtKB-KW"/>
</dbReference>
<evidence type="ECO:0000256" key="1">
    <source>
        <dbReference type="ARBA" id="ARBA00004123"/>
    </source>
</evidence>
<dbReference type="EMBL" id="KV454542">
    <property type="protein sequence ID" value="ODV66753.1"/>
    <property type="molecule type" value="Genomic_DNA"/>
</dbReference>
<keyword evidence="9" id="KW-0493">Microtubule</keyword>
<evidence type="ECO:0000256" key="12">
    <source>
        <dbReference type="ARBA" id="ARBA00023212"/>
    </source>
</evidence>
<sequence length="72" mass="8359">MDSPHEQVQNALLSRIVNNMGNLNDSIASMNESLREINKNNRDTELLSKMWSNYSKNYEYNLQATGEKREPI</sequence>
<evidence type="ECO:0000256" key="2">
    <source>
        <dbReference type="ARBA" id="ARBA00004186"/>
    </source>
</evidence>
<evidence type="ECO:0000256" key="15">
    <source>
        <dbReference type="ARBA" id="ARBA00023328"/>
    </source>
</evidence>
<keyword evidence="18" id="KW-1185">Reference proteome</keyword>
<dbReference type="GeneID" id="30993367"/>
<evidence type="ECO:0000256" key="11">
    <source>
        <dbReference type="ARBA" id="ARBA00022838"/>
    </source>
</evidence>
<evidence type="ECO:0000256" key="6">
    <source>
        <dbReference type="ARBA" id="ARBA00022454"/>
    </source>
</evidence>
<evidence type="ECO:0000256" key="5">
    <source>
        <dbReference type="ARBA" id="ARBA00020259"/>
    </source>
</evidence>
<keyword evidence="13" id="KW-0539">Nucleus</keyword>
<organism evidence="17 18">
    <name type="scientific">Hyphopichia burtonii NRRL Y-1933</name>
    <dbReference type="NCBI Taxonomy" id="984485"/>
    <lineage>
        <taxon>Eukaryota</taxon>
        <taxon>Fungi</taxon>
        <taxon>Dikarya</taxon>
        <taxon>Ascomycota</taxon>
        <taxon>Saccharomycotina</taxon>
        <taxon>Pichiomycetes</taxon>
        <taxon>Debaryomycetaceae</taxon>
        <taxon>Hyphopichia</taxon>
    </lineage>
</organism>
<evidence type="ECO:0000256" key="8">
    <source>
        <dbReference type="ARBA" id="ARBA00022618"/>
    </source>
</evidence>
<dbReference type="GO" id="GO:0072686">
    <property type="term" value="C:mitotic spindle"/>
    <property type="evidence" value="ECO:0007669"/>
    <property type="project" value="InterPro"/>
</dbReference>
<dbReference type="GO" id="GO:0008608">
    <property type="term" value="P:attachment of spindle microtubules to kinetochore"/>
    <property type="evidence" value="ECO:0007669"/>
    <property type="project" value="InterPro"/>
</dbReference>
<name>A0A1E4RHK6_9ASCO</name>